<dbReference type="PANTHER" id="PTHR43625:SF40">
    <property type="entry name" value="ALDO-KETO REDUCTASE YAKC [NADP(+)]"/>
    <property type="match status" value="1"/>
</dbReference>
<dbReference type="InterPro" id="IPR020471">
    <property type="entry name" value="AKR"/>
</dbReference>
<comment type="caution">
    <text evidence="3">The sequence shown here is derived from an EMBL/GenBank/DDBJ whole genome shotgun (WGS) entry which is preliminary data.</text>
</comment>
<evidence type="ECO:0000256" key="1">
    <source>
        <dbReference type="ARBA" id="ARBA00023002"/>
    </source>
</evidence>
<accession>A0ABQ3P5G8</accession>
<dbReference type="InterPro" id="IPR036812">
    <property type="entry name" value="NAD(P)_OxRdtase_dom_sf"/>
</dbReference>
<dbReference type="PANTHER" id="PTHR43625">
    <property type="entry name" value="AFLATOXIN B1 ALDEHYDE REDUCTASE"/>
    <property type="match status" value="1"/>
</dbReference>
<dbReference type="SUPFAM" id="SSF51430">
    <property type="entry name" value="NAD(P)-linked oxidoreductase"/>
    <property type="match status" value="1"/>
</dbReference>
<gene>
    <name evidence="3" type="ORF">Shyd_16260</name>
</gene>
<dbReference type="EMBL" id="BNDW01000004">
    <property type="protein sequence ID" value="GHI20255.1"/>
    <property type="molecule type" value="Genomic_DNA"/>
</dbReference>
<proteinExistence type="predicted"/>
<evidence type="ECO:0000313" key="4">
    <source>
        <dbReference type="Proteomes" id="UP001052739"/>
    </source>
</evidence>
<dbReference type="Proteomes" id="UP001052739">
    <property type="component" value="Unassembled WGS sequence"/>
</dbReference>
<evidence type="ECO:0000259" key="2">
    <source>
        <dbReference type="Pfam" id="PF00248"/>
    </source>
</evidence>
<dbReference type="Pfam" id="PF00248">
    <property type="entry name" value="Aldo_ket_red"/>
    <property type="match status" value="1"/>
</dbReference>
<dbReference type="RefSeq" id="WP_043223977.1">
    <property type="nucleotide sequence ID" value="NZ_BNBS01000100.1"/>
</dbReference>
<name>A0ABQ3P5G8_9ACTN</name>
<keyword evidence="4" id="KW-1185">Reference proteome</keyword>
<feature type="domain" description="NADP-dependent oxidoreductase" evidence="2">
    <location>
        <begin position="28"/>
        <end position="295"/>
    </location>
</feature>
<reference evidence="3" key="1">
    <citation type="submission" date="2024-05" db="EMBL/GenBank/DDBJ databases">
        <title>Whole genome shotgun sequence of Streptomyces hydrogenans NBRC 13475.</title>
        <authorList>
            <person name="Komaki H."/>
            <person name="Tamura T."/>
        </authorList>
    </citation>
    <scope>NUCLEOTIDE SEQUENCE</scope>
    <source>
        <strain evidence="3">NBRC 13475</strain>
    </source>
</reference>
<dbReference type="InterPro" id="IPR023210">
    <property type="entry name" value="NADP_OxRdtase_dom"/>
</dbReference>
<organism evidence="3 4">
    <name type="scientific">Streptomyces hydrogenans</name>
    <dbReference type="NCBI Taxonomy" id="1873719"/>
    <lineage>
        <taxon>Bacteria</taxon>
        <taxon>Bacillati</taxon>
        <taxon>Actinomycetota</taxon>
        <taxon>Actinomycetes</taxon>
        <taxon>Kitasatosporales</taxon>
        <taxon>Streptomycetaceae</taxon>
        <taxon>Streptomyces</taxon>
    </lineage>
</organism>
<keyword evidence="1" id="KW-0560">Oxidoreductase</keyword>
<dbReference type="Gene3D" id="3.20.20.100">
    <property type="entry name" value="NADP-dependent oxidoreductase domain"/>
    <property type="match status" value="1"/>
</dbReference>
<sequence length="301" mass="31809">MAGTTTGVGRAELGRGGPLIAGQGLGCMRLEDATSDRVVRRALDLGVTFLDTAELYGDGRNEELVGRALRGRREEAFLCTKGGVRRNAAGAPEPRGDAASLRASCEASLRRLGTDTVDLYYLHRRDPAVPVEESVGALAALVAEGKVRHLGLSGVTAAELRAAHAVHPVAALQSEWSLVARGIEAVVPVCAELGVTVVPYCPHGRGLIGPGLTASDAWVKWNAPRHTGLPSRMAAVARRHGVSPHRIALAWVHRRAEVWDLPVVPIPGTRAVRHLEENAAAAALRLSAADLALLDPREEPA</sequence>
<dbReference type="PRINTS" id="PR00069">
    <property type="entry name" value="ALDKETRDTASE"/>
</dbReference>
<dbReference type="InterPro" id="IPR050791">
    <property type="entry name" value="Aldo-Keto_reductase"/>
</dbReference>
<evidence type="ECO:0000313" key="3">
    <source>
        <dbReference type="EMBL" id="GHI20255.1"/>
    </source>
</evidence>
<protein>
    <submittedName>
        <fullName evidence="3">Aldo/keto reductase</fullName>
    </submittedName>
</protein>